<dbReference type="RefSeq" id="WP_145246028.1">
    <property type="nucleotide sequence ID" value="NZ_CP036278.1"/>
</dbReference>
<dbReference type="Pfam" id="PF04715">
    <property type="entry name" value="Anth_synt_I_N"/>
    <property type="match status" value="1"/>
</dbReference>
<protein>
    <submittedName>
        <fullName evidence="3">Aminodeoxychorismate synthase component 1</fullName>
        <ecNumber evidence="3">2.6.1.85</ecNumber>
    </submittedName>
</protein>
<feature type="domain" description="Anthranilate synthase component I N-terminal" evidence="2">
    <location>
        <begin position="17"/>
        <end position="137"/>
    </location>
</feature>
<dbReference type="EC" id="2.6.1.85" evidence="3"/>
<keyword evidence="3" id="KW-0032">Aminotransferase</keyword>
<dbReference type="PANTHER" id="PTHR11236:SF50">
    <property type="entry name" value="AMINODEOXYCHORISMATE SYNTHASE COMPONENT 1"/>
    <property type="match status" value="1"/>
</dbReference>
<dbReference type="InterPro" id="IPR006805">
    <property type="entry name" value="Anth_synth_I_N"/>
</dbReference>
<dbReference type="InterPro" id="IPR015890">
    <property type="entry name" value="Chorismate_C"/>
</dbReference>
<dbReference type="PRINTS" id="PR00095">
    <property type="entry name" value="ANTSNTHASEI"/>
</dbReference>
<sequence length="466" mass="51141">MSEAFQPVVTELPSHWTAVEVFRRWQHQPHCVFFDSAMPHATLGRYSFVACDPFEWIELPADGSDALGVLAAKLSRYTAKPIAGLPPLQGGAAGLLSYDLCHSLEKLPKPQHDEFKVPALAMGLYDVVAAFDHQTGQGWLVSQGFPSTESSERPQRATSRAQQFLELLETTVPPPPAKSAEIPIGELAPQFDVGDGITSDFSRDDYLRAVARGVEYIHAGDIFQVNLSQRLMVPAEGSARELYERLRTRNAAPFAGYFDLGNYQLASASPERFLRVVGRHVETRPIKGTRPLTSRPEADLFAGDELTRSEKDRAENVMIVDLLRNDLSQVCLPHSVQVTKLCGLETYAYVQHLVSAVEGELQPEKTAVDLLRASFPGGSITGAPKVRAMEIIAELEPTARGAYCGSLAYIGFDGTMDSNLLIRTITAGKGWWQLPAGGGIVAASDPRREYEETWHKAHGMLKARQA</sequence>
<evidence type="ECO:0000313" key="4">
    <source>
        <dbReference type="Proteomes" id="UP000315750"/>
    </source>
</evidence>
<proteinExistence type="predicted"/>
<evidence type="ECO:0000259" key="2">
    <source>
        <dbReference type="Pfam" id="PF04715"/>
    </source>
</evidence>
<dbReference type="Gene3D" id="3.60.120.10">
    <property type="entry name" value="Anthranilate synthase"/>
    <property type="match status" value="1"/>
</dbReference>
<dbReference type="GO" id="GO:0000162">
    <property type="term" value="P:L-tryptophan biosynthetic process"/>
    <property type="evidence" value="ECO:0007669"/>
    <property type="project" value="TreeGrafter"/>
</dbReference>
<reference evidence="3 4" key="1">
    <citation type="submission" date="2019-02" db="EMBL/GenBank/DDBJ databases">
        <title>Deep-cultivation of Planctomycetes and their phenomic and genomic characterization uncovers novel biology.</title>
        <authorList>
            <person name="Wiegand S."/>
            <person name="Jogler M."/>
            <person name="Boedeker C."/>
            <person name="Pinto D."/>
            <person name="Vollmers J."/>
            <person name="Rivas-Marin E."/>
            <person name="Kohn T."/>
            <person name="Peeters S.H."/>
            <person name="Heuer A."/>
            <person name="Rast P."/>
            <person name="Oberbeckmann S."/>
            <person name="Bunk B."/>
            <person name="Jeske O."/>
            <person name="Meyerdierks A."/>
            <person name="Storesund J.E."/>
            <person name="Kallscheuer N."/>
            <person name="Luecker S."/>
            <person name="Lage O.M."/>
            <person name="Pohl T."/>
            <person name="Merkel B.J."/>
            <person name="Hornburger P."/>
            <person name="Mueller R.-W."/>
            <person name="Bruemmer F."/>
            <person name="Labrenz M."/>
            <person name="Spormann A.M."/>
            <person name="Op den Camp H."/>
            <person name="Overmann J."/>
            <person name="Amann R."/>
            <person name="Jetten M.S.M."/>
            <person name="Mascher T."/>
            <person name="Medema M.H."/>
            <person name="Devos D.P."/>
            <person name="Kaster A.-K."/>
            <person name="Ovreas L."/>
            <person name="Rohde M."/>
            <person name="Galperin M.Y."/>
            <person name="Jogler C."/>
        </authorList>
    </citation>
    <scope>NUCLEOTIDE SEQUENCE [LARGE SCALE GENOMIC DNA]</scope>
    <source>
        <strain evidence="3 4">Pan181</strain>
    </source>
</reference>
<dbReference type="PANTHER" id="PTHR11236">
    <property type="entry name" value="AMINOBENZOATE/ANTHRANILATE SYNTHASE"/>
    <property type="match status" value="1"/>
</dbReference>
<gene>
    <name evidence="3" type="primary">pabB</name>
    <name evidence="3" type="ORF">Pan181_13170</name>
</gene>
<dbReference type="SUPFAM" id="SSF56322">
    <property type="entry name" value="ADC synthase"/>
    <property type="match status" value="1"/>
</dbReference>
<dbReference type="AlphaFoldDB" id="A0A518AK73"/>
<dbReference type="OrthoDB" id="9803598at2"/>
<dbReference type="KEGG" id="amuc:Pan181_13170"/>
<organism evidence="3 4">
    <name type="scientific">Aeoliella mucimassa</name>
    <dbReference type="NCBI Taxonomy" id="2527972"/>
    <lineage>
        <taxon>Bacteria</taxon>
        <taxon>Pseudomonadati</taxon>
        <taxon>Planctomycetota</taxon>
        <taxon>Planctomycetia</taxon>
        <taxon>Pirellulales</taxon>
        <taxon>Lacipirellulaceae</taxon>
        <taxon>Aeoliella</taxon>
    </lineage>
</organism>
<keyword evidence="4" id="KW-1185">Reference proteome</keyword>
<dbReference type="Proteomes" id="UP000315750">
    <property type="component" value="Chromosome"/>
</dbReference>
<dbReference type="InterPro" id="IPR019999">
    <property type="entry name" value="Anth_synth_I-like"/>
</dbReference>
<dbReference type="EMBL" id="CP036278">
    <property type="protein sequence ID" value="QDU55131.1"/>
    <property type="molecule type" value="Genomic_DNA"/>
</dbReference>
<accession>A0A518AK73</accession>
<dbReference type="Pfam" id="PF00425">
    <property type="entry name" value="Chorismate_bind"/>
    <property type="match status" value="1"/>
</dbReference>
<name>A0A518AK73_9BACT</name>
<evidence type="ECO:0000259" key="1">
    <source>
        <dbReference type="Pfam" id="PF00425"/>
    </source>
</evidence>
<keyword evidence="3" id="KW-0808">Transferase</keyword>
<feature type="domain" description="Chorismate-utilising enzyme C-terminal" evidence="1">
    <location>
        <begin position="203"/>
        <end position="456"/>
    </location>
</feature>
<dbReference type="GO" id="GO:0046820">
    <property type="term" value="F:4-amino-4-deoxychorismate synthase activity"/>
    <property type="evidence" value="ECO:0007669"/>
    <property type="project" value="UniProtKB-EC"/>
</dbReference>
<dbReference type="InterPro" id="IPR005801">
    <property type="entry name" value="ADC_synthase"/>
</dbReference>
<evidence type="ECO:0000313" key="3">
    <source>
        <dbReference type="EMBL" id="QDU55131.1"/>
    </source>
</evidence>